<dbReference type="Pfam" id="PF12833">
    <property type="entry name" value="HTH_18"/>
    <property type="match status" value="1"/>
</dbReference>
<dbReference type="SUPFAM" id="SSF48452">
    <property type="entry name" value="TPR-like"/>
    <property type="match status" value="1"/>
</dbReference>
<keyword evidence="5" id="KW-1133">Transmembrane helix</keyword>
<evidence type="ECO:0000256" key="1">
    <source>
        <dbReference type="ARBA" id="ARBA00023015"/>
    </source>
</evidence>
<feature type="domain" description="HTH araC/xylS-type" evidence="6">
    <location>
        <begin position="500"/>
        <end position="607"/>
    </location>
</feature>
<feature type="compositionally biased region" description="Polar residues" evidence="4">
    <location>
        <begin position="480"/>
        <end position="492"/>
    </location>
</feature>
<dbReference type="GO" id="GO:0003700">
    <property type="term" value="F:DNA-binding transcription factor activity"/>
    <property type="evidence" value="ECO:0007669"/>
    <property type="project" value="InterPro"/>
</dbReference>
<gene>
    <name evidence="7" type="ORF">E7101_09825</name>
</gene>
<feature type="transmembrane region" description="Helical" evidence="5">
    <location>
        <begin position="12"/>
        <end position="30"/>
    </location>
</feature>
<dbReference type="InterPro" id="IPR011990">
    <property type="entry name" value="TPR-like_helical_dom_sf"/>
</dbReference>
<dbReference type="InterPro" id="IPR018062">
    <property type="entry name" value="HTH_AraC-typ_CS"/>
</dbReference>
<reference evidence="7" key="1">
    <citation type="submission" date="2019-04" db="EMBL/GenBank/DDBJ databases">
        <title>Evolution of Biomass-Degrading Anaerobic Consortia Revealed by Metagenomics.</title>
        <authorList>
            <person name="Peng X."/>
        </authorList>
    </citation>
    <scope>NUCLEOTIDE SEQUENCE</scope>
    <source>
        <strain evidence="7">SIG140</strain>
    </source>
</reference>
<dbReference type="PRINTS" id="PR00032">
    <property type="entry name" value="HTHARAC"/>
</dbReference>
<dbReference type="InterPro" id="IPR020449">
    <property type="entry name" value="Tscrpt_reg_AraC-type_HTH"/>
</dbReference>
<evidence type="ECO:0000256" key="3">
    <source>
        <dbReference type="ARBA" id="ARBA00023163"/>
    </source>
</evidence>
<dbReference type="AlphaFoldDB" id="A0A9D5S8K1"/>
<evidence type="ECO:0000256" key="2">
    <source>
        <dbReference type="ARBA" id="ARBA00023125"/>
    </source>
</evidence>
<evidence type="ECO:0000256" key="4">
    <source>
        <dbReference type="SAM" id="MobiDB-lite"/>
    </source>
</evidence>
<dbReference type="PROSITE" id="PS00041">
    <property type="entry name" value="HTH_ARAC_FAMILY_1"/>
    <property type="match status" value="1"/>
</dbReference>
<evidence type="ECO:0000259" key="6">
    <source>
        <dbReference type="PROSITE" id="PS01124"/>
    </source>
</evidence>
<evidence type="ECO:0000313" key="7">
    <source>
        <dbReference type="EMBL" id="MBE6271234.1"/>
    </source>
</evidence>
<organism evidence="7 8">
    <name type="scientific">Xylanibacter ruminicola</name>
    <name type="common">Prevotella ruminicola</name>
    <dbReference type="NCBI Taxonomy" id="839"/>
    <lineage>
        <taxon>Bacteria</taxon>
        <taxon>Pseudomonadati</taxon>
        <taxon>Bacteroidota</taxon>
        <taxon>Bacteroidia</taxon>
        <taxon>Bacteroidales</taxon>
        <taxon>Prevotellaceae</taxon>
        <taxon>Xylanibacter</taxon>
    </lineage>
</organism>
<feature type="region of interest" description="Disordered" evidence="4">
    <location>
        <begin position="471"/>
        <end position="492"/>
    </location>
</feature>
<dbReference type="InterPro" id="IPR018060">
    <property type="entry name" value="HTH_AraC"/>
</dbReference>
<dbReference type="EMBL" id="SUYC01000010">
    <property type="protein sequence ID" value="MBE6271234.1"/>
    <property type="molecule type" value="Genomic_DNA"/>
</dbReference>
<dbReference type="PANTHER" id="PTHR43280:SF2">
    <property type="entry name" value="HTH-TYPE TRANSCRIPTIONAL REGULATOR EXSA"/>
    <property type="match status" value="1"/>
</dbReference>
<keyword evidence="2" id="KW-0238">DNA-binding</keyword>
<keyword evidence="5" id="KW-0472">Membrane</keyword>
<proteinExistence type="predicted"/>
<evidence type="ECO:0000313" key="8">
    <source>
        <dbReference type="Proteomes" id="UP000806522"/>
    </source>
</evidence>
<dbReference type="SMART" id="SM00342">
    <property type="entry name" value="HTH_ARAC"/>
    <property type="match status" value="1"/>
</dbReference>
<dbReference type="PROSITE" id="PS51257">
    <property type="entry name" value="PROKAR_LIPOPROTEIN"/>
    <property type="match status" value="1"/>
</dbReference>
<keyword evidence="5" id="KW-0812">Transmembrane</keyword>
<accession>A0A9D5S8K1</accession>
<dbReference type="PROSITE" id="PS01124">
    <property type="entry name" value="HTH_ARAC_FAMILY_2"/>
    <property type="match status" value="1"/>
</dbReference>
<comment type="caution">
    <text evidence="7">The sequence shown here is derived from an EMBL/GenBank/DDBJ whole genome shotgun (WGS) entry which is preliminary data.</text>
</comment>
<sequence>MYLCSSKLFMMRLFRYIYIIGVIITLTILTSCGSKSREKQFEIPEKRQTTHGDSIALAARFTGDFEHFLAVTDSLADIGELTPIRADGYRGVAYFQMGQMDKCIEAFRRVNAIENPPAEDFWDYIHAGTNLVIMLTTNRDYDNAMRTALRLIDKLKGTNDPKAAGELQTLYLSLGDTQMMLERHAEAAQSYNEAFQWVLQTPNDSTCRPLAACIETLENISVSYIHHHMDEAGIWVDRMDSLVTIYESEPKPIEKEVKTLRALVSLHRAEVCQMRGQTAEAARYYASYMSSDFGQGIEGRINGCDYLVAAHRYAEAADNYTNLDQFIKEWGYDYDLETIGKNLMPKLRANYHAGRKDSALRVAMQIAELYDTALVCQKRSESAELATIYDTQGKERQLAEQRARTRFVTAVSIAITTVALLILALALYAFLQWRITQRRNRILVHQITEAVEYKEKYKELKAANRSIESAHSPIPKADATESSTSEAGITTSDDTTLTDEKLFLYLRDLIENEKLFLQPDFSRQSLIDRTGLSKERIGAAFSQGSDSVSLPAYVRELRLDYAVSMMNNQPDLNVEQVSQASGFTSADTFTRNFRAKYGMTPTTYRQTIFRE</sequence>
<dbReference type="GO" id="GO:0043565">
    <property type="term" value="F:sequence-specific DNA binding"/>
    <property type="evidence" value="ECO:0007669"/>
    <property type="project" value="InterPro"/>
</dbReference>
<dbReference type="PANTHER" id="PTHR43280">
    <property type="entry name" value="ARAC-FAMILY TRANSCRIPTIONAL REGULATOR"/>
    <property type="match status" value="1"/>
</dbReference>
<protein>
    <submittedName>
        <fullName evidence="7">Helix-turn-helix domain-containing protein</fullName>
    </submittedName>
</protein>
<dbReference type="Proteomes" id="UP000806522">
    <property type="component" value="Unassembled WGS sequence"/>
</dbReference>
<evidence type="ECO:0000256" key="5">
    <source>
        <dbReference type="SAM" id="Phobius"/>
    </source>
</evidence>
<name>A0A9D5S8K1_XYLRU</name>
<dbReference type="SUPFAM" id="SSF46689">
    <property type="entry name" value="Homeodomain-like"/>
    <property type="match status" value="1"/>
</dbReference>
<dbReference type="Gene3D" id="1.25.40.10">
    <property type="entry name" value="Tetratricopeptide repeat domain"/>
    <property type="match status" value="1"/>
</dbReference>
<feature type="transmembrane region" description="Helical" evidence="5">
    <location>
        <begin position="407"/>
        <end position="431"/>
    </location>
</feature>
<keyword evidence="3" id="KW-0804">Transcription</keyword>
<keyword evidence="1" id="KW-0805">Transcription regulation</keyword>
<dbReference type="InterPro" id="IPR009057">
    <property type="entry name" value="Homeodomain-like_sf"/>
</dbReference>
<dbReference type="Gene3D" id="1.10.10.60">
    <property type="entry name" value="Homeodomain-like"/>
    <property type="match status" value="1"/>
</dbReference>